<keyword evidence="1" id="KW-0574">Periplasm</keyword>
<feature type="signal peptide" evidence="1">
    <location>
        <begin position="1"/>
        <end position="26"/>
    </location>
</feature>
<dbReference type="Pfam" id="PF16331">
    <property type="entry name" value="TolA_bind_tri"/>
    <property type="match status" value="1"/>
</dbReference>
<comment type="subcellular location">
    <subcellularLocation>
        <location evidence="1">Periplasm</location>
    </subcellularLocation>
</comment>
<dbReference type="RefSeq" id="WP_066448024.1">
    <property type="nucleotide sequence ID" value="NZ_CP014226.1"/>
</dbReference>
<organism evidence="3 4">
    <name type="scientific">Halomonas chromatireducens</name>
    <dbReference type="NCBI Taxonomy" id="507626"/>
    <lineage>
        <taxon>Bacteria</taxon>
        <taxon>Pseudomonadati</taxon>
        <taxon>Pseudomonadota</taxon>
        <taxon>Gammaproteobacteria</taxon>
        <taxon>Oceanospirillales</taxon>
        <taxon>Halomonadaceae</taxon>
        <taxon>Halomonas</taxon>
    </lineage>
</organism>
<dbReference type="Pfam" id="PF13174">
    <property type="entry name" value="TPR_6"/>
    <property type="match status" value="1"/>
</dbReference>
<dbReference type="KEGG" id="hco:LOKO_01860"/>
<dbReference type="InterPro" id="IPR034706">
    <property type="entry name" value="CpoB"/>
</dbReference>
<feature type="domain" description="YbgF trimerisation" evidence="2">
    <location>
        <begin position="54"/>
        <end position="108"/>
    </location>
</feature>
<dbReference type="Proteomes" id="UP000063387">
    <property type="component" value="Chromosome"/>
</dbReference>
<dbReference type="PATRIC" id="fig|507626.3.peg.1857"/>
<keyword evidence="4" id="KW-1185">Reference proteome</keyword>
<evidence type="ECO:0000313" key="3">
    <source>
        <dbReference type="EMBL" id="AMD00928.1"/>
    </source>
</evidence>
<dbReference type="OrthoDB" id="9768142at2"/>
<keyword evidence="1" id="KW-0132">Cell division</keyword>
<keyword evidence="1" id="KW-0175">Coiled coil</keyword>
<evidence type="ECO:0000259" key="2">
    <source>
        <dbReference type="Pfam" id="PF16331"/>
    </source>
</evidence>
<dbReference type="HAMAP" id="MF_02066">
    <property type="entry name" value="CpoB"/>
    <property type="match status" value="1"/>
</dbReference>
<gene>
    <name evidence="1" type="primary">cpoB</name>
    <name evidence="3" type="ORF">LOKO_01860</name>
</gene>
<dbReference type="Gene3D" id="1.25.40.10">
    <property type="entry name" value="Tetratricopeptide repeat domain"/>
    <property type="match status" value="1"/>
</dbReference>
<dbReference type="InterPro" id="IPR014162">
    <property type="entry name" value="CpoB_C"/>
</dbReference>
<dbReference type="SUPFAM" id="SSF48452">
    <property type="entry name" value="TPR-like"/>
    <property type="match status" value="1"/>
</dbReference>
<dbReference type="Pfam" id="PF13432">
    <property type="entry name" value="TPR_16"/>
    <property type="match status" value="1"/>
</dbReference>
<evidence type="ECO:0000313" key="4">
    <source>
        <dbReference type="Proteomes" id="UP000063387"/>
    </source>
</evidence>
<reference evidence="3 4" key="2">
    <citation type="submission" date="2016-02" db="EMBL/GenBank/DDBJ databases">
        <authorList>
            <person name="Wen L."/>
            <person name="He K."/>
            <person name="Yang H."/>
        </authorList>
    </citation>
    <scope>NUCLEOTIDE SEQUENCE [LARGE SCALE GENOMIC DNA]</scope>
    <source>
        <strain evidence="3 4">AGD 8-3</strain>
    </source>
</reference>
<reference evidence="3 4" key="1">
    <citation type="journal article" date="2016" name="Genome Announc.">
        <title>Draft Genome Sequence of 'Halomonas chromatireducens' Strain AGD 8-3, a Haloalkaliphilic Chromate- and Selenite-Reducing Gammaproteobacterium.</title>
        <authorList>
            <person name="Sharko F.S."/>
            <person name="Shapovalova A.A."/>
            <person name="Tsygankova S.V."/>
            <person name="Komova A.V."/>
            <person name="Boulygina E.S."/>
            <person name="Teslyuk A.B."/>
            <person name="Gotovtsev P.M."/>
            <person name="Namsaraev Z.B."/>
            <person name="Khijniak T.V."/>
            <person name="Nedoluzhko A.V."/>
            <person name="Vasilov R.G."/>
        </authorList>
    </citation>
    <scope>NUCLEOTIDE SEQUENCE [LARGE SCALE GENOMIC DNA]</scope>
    <source>
        <strain evidence="3 4">AGD 8-3</strain>
    </source>
</reference>
<keyword evidence="1" id="KW-0131">Cell cycle</keyword>
<dbReference type="Gene3D" id="1.20.5.110">
    <property type="match status" value="1"/>
</dbReference>
<feature type="chain" id="PRO_5009985644" description="Cell division coordinator CpoB" evidence="1">
    <location>
        <begin position="27"/>
        <end position="257"/>
    </location>
</feature>
<keyword evidence="1" id="KW-0732">Signal</keyword>
<dbReference type="InterPro" id="IPR011990">
    <property type="entry name" value="TPR-like_helical_dom_sf"/>
</dbReference>
<comment type="similarity">
    <text evidence="1">Belongs to the CpoB family.</text>
</comment>
<accession>A0A0X8HE18</accession>
<dbReference type="NCBIfam" id="TIGR02795">
    <property type="entry name" value="tol_pal_ybgF"/>
    <property type="match status" value="1"/>
</dbReference>
<name>A0A0X8HE18_9GAMM</name>
<feature type="coiled-coil region" evidence="1">
    <location>
        <begin position="63"/>
        <end position="101"/>
    </location>
</feature>
<dbReference type="GO" id="GO:0043093">
    <property type="term" value="P:FtsZ-dependent cytokinesis"/>
    <property type="evidence" value="ECO:0007669"/>
    <property type="project" value="UniProtKB-UniRule"/>
</dbReference>
<protein>
    <recommendedName>
        <fullName evidence="1">Cell division coordinator CpoB</fullName>
    </recommendedName>
</protein>
<dbReference type="GO" id="GO:0030288">
    <property type="term" value="C:outer membrane-bounded periplasmic space"/>
    <property type="evidence" value="ECO:0007669"/>
    <property type="project" value="UniProtKB-UniRule"/>
</dbReference>
<dbReference type="InterPro" id="IPR019734">
    <property type="entry name" value="TPR_rpt"/>
</dbReference>
<dbReference type="InterPro" id="IPR032519">
    <property type="entry name" value="YbgF_tri"/>
</dbReference>
<evidence type="ECO:0000256" key="1">
    <source>
        <dbReference type="HAMAP-Rule" id="MF_02066"/>
    </source>
</evidence>
<sequence length="257" mass="28542" precursor="true">MRHSLKRLCGAGALVLPLSVMSLAVAQQRPVVEDLTASPSRSFMDQAEVREESRGSLVIFNQVEEHQREIQQLRGQIEELRHQLEQLRNQTRQQYLDLDERLMAGSAGIEARPEVDEEAARQVAETPSPSGISADAQAAYQAAFAKVQAREFQDAIRAFEVFVVEHPDNSLTANGHYWLGELHSAEGNLAEAEAAFQRVIENHSQSSKLPDALYKLGLIKARQGEPGESRALLERVRDDYPDSSAAGLANDFLRQSL</sequence>
<dbReference type="STRING" id="507626.LOKO_01860"/>
<dbReference type="EMBL" id="CP014226">
    <property type="protein sequence ID" value="AMD00928.1"/>
    <property type="molecule type" value="Genomic_DNA"/>
</dbReference>
<comment type="function">
    <text evidence="1">Mediates coordination of peptidoglycan synthesis and outer membrane constriction during cell division.</text>
</comment>
<dbReference type="GO" id="GO:0070206">
    <property type="term" value="P:protein trimerization"/>
    <property type="evidence" value="ECO:0007669"/>
    <property type="project" value="InterPro"/>
</dbReference>
<dbReference type="AlphaFoldDB" id="A0A0X8HE18"/>
<proteinExistence type="inferred from homology"/>